<dbReference type="NCBIfam" id="TIGR01549">
    <property type="entry name" value="HAD-SF-IA-v1"/>
    <property type="match status" value="1"/>
</dbReference>
<dbReference type="SFLD" id="SFLDG01135">
    <property type="entry name" value="C1.5.6:_HAD__Beta-PGM__Phospha"/>
    <property type="match status" value="1"/>
</dbReference>
<evidence type="ECO:0000313" key="5">
    <source>
        <dbReference type="Proteomes" id="UP001500190"/>
    </source>
</evidence>
<dbReference type="NCBIfam" id="TIGR01509">
    <property type="entry name" value="HAD-SF-IA-v3"/>
    <property type="match status" value="1"/>
</dbReference>
<dbReference type="Proteomes" id="UP001500190">
    <property type="component" value="Unassembled WGS sequence"/>
</dbReference>
<dbReference type="RefSeq" id="WP_344195479.1">
    <property type="nucleotide sequence ID" value="NZ_BAAAND010000008.1"/>
</dbReference>
<accession>A0ABN2E7C7</accession>
<organism evidence="4 5">
    <name type="scientific">Kribbella karoonensis</name>
    <dbReference type="NCBI Taxonomy" id="324851"/>
    <lineage>
        <taxon>Bacteria</taxon>
        <taxon>Bacillati</taxon>
        <taxon>Actinomycetota</taxon>
        <taxon>Actinomycetes</taxon>
        <taxon>Propionibacteriales</taxon>
        <taxon>Kribbellaceae</taxon>
        <taxon>Kribbella</taxon>
    </lineage>
</organism>
<evidence type="ECO:0000256" key="1">
    <source>
        <dbReference type="ARBA" id="ARBA00001946"/>
    </source>
</evidence>
<dbReference type="SFLD" id="SFLDS00003">
    <property type="entry name" value="Haloacid_Dehalogenase"/>
    <property type="match status" value="1"/>
</dbReference>
<dbReference type="SFLD" id="SFLDG01129">
    <property type="entry name" value="C1.5:_HAD__Beta-PGM__Phosphata"/>
    <property type="match status" value="1"/>
</dbReference>
<reference evidence="4 5" key="1">
    <citation type="journal article" date="2019" name="Int. J. Syst. Evol. Microbiol.">
        <title>The Global Catalogue of Microorganisms (GCM) 10K type strain sequencing project: providing services to taxonomists for standard genome sequencing and annotation.</title>
        <authorList>
            <consortium name="The Broad Institute Genomics Platform"/>
            <consortium name="The Broad Institute Genome Sequencing Center for Infectious Disease"/>
            <person name="Wu L."/>
            <person name="Ma J."/>
        </authorList>
    </citation>
    <scope>NUCLEOTIDE SEQUENCE [LARGE SCALE GENOMIC DNA]</scope>
    <source>
        <strain evidence="4 5">JCM 14304</strain>
    </source>
</reference>
<dbReference type="PANTHER" id="PTHR46470:SF4">
    <property type="entry name" value="5-AMINO-6-(5-PHOSPHO-D-RIBITYLAMINO)URACIL PHOSPHATASE YIGB"/>
    <property type="match status" value="1"/>
</dbReference>
<dbReference type="Pfam" id="PF00702">
    <property type="entry name" value="Hydrolase"/>
    <property type="match status" value="1"/>
</dbReference>
<protein>
    <submittedName>
        <fullName evidence="4">HAD family hydrolase</fullName>
    </submittedName>
</protein>
<dbReference type="InterPro" id="IPR036412">
    <property type="entry name" value="HAD-like_sf"/>
</dbReference>
<keyword evidence="5" id="KW-1185">Reference proteome</keyword>
<dbReference type="GO" id="GO:0016787">
    <property type="term" value="F:hydrolase activity"/>
    <property type="evidence" value="ECO:0007669"/>
    <property type="project" value="UniProtKB-KW"/>
</dbReference>
<comment type="caution">
    <text evidence="4">The sequence shown here is derived from an EMBL/GenBank/DDBJ whole genome shotgun (WGS) entry which is preliminary data.</text>
</comment>
<dbReference type="Gene3D" id="3.40.50.1000">
    <property type="entry name" value="HAD superfamily/HAD-like"/>
    <property type="match status" value="1"/>
</dbReference>
<evidence type="ECO:0000256" key="2">
    <source>
        <dbReference type="ARBA" id="ARBA00022801"/>
    </source>
</evidence>
<evidence type="ECO:0000256" key="3">
    <source>
        <dbReference type="ARBA" id="ARBA00022842"/>
    </source>
</evidence>
<proteinExistence type="predicted"/>
<keyword evidence="3" id="KW-0460">Magnesium</keyword>
<dbReference type="SUPFAM" id="SSF56784">
    <property type="entry name" value="HAD-like"/>
    <property type="match status" value="1"/>
</dbReference>
<dbReference type="InterPro" id="IPR006439">
    <property type="entry name" value="HAD-SF_hydro_IA"/>
</dbReference>
<dbReference type="EMBL" id="BAAAND010000008">
    <property type="protein sequence ID" value="GAA1597242.1"/>
    <property type="molecule type" value="Genomic_DNA"/>
</dbReference>
<dbReference type="Gene3D" id="1.20.120.1600">
    <property type="match status" value="1"/>
</dbReference>
<dbReference type="PRINTS" id="PR00413">
    <property type="entry name" value="HADHALOGNASE"/>
</dbReference>
<sequence length="223" mass="24603">MLRTVLFDLDGTLVDHESAAAAAVVVWAAEYGVVGPEVAAEWASVSDKHYRRYQRRELTFPEQRRLRVREFLGLEASDAEADEMFESYTRRYEAGWTVYDDAVPALRAVRAAGLGAVVLTNGNTAHQTFKLERMGLTAEIDELITGEQLPATKPDPRAFVYALERVGATPDEVVMVGDSLENDIQGARAAGIHAVLIDRKDAHAHTGIPRIRLLTEVLESVKS</sequence>
<keyword evidence="2 4" id="KW-0378">Hydrolase</keyword>
<dbReference type="InterPro" id="IPR051400">
    <property type="entry name" value="HAD-like_hydrolase"/>
</dbReference>
<dbReference type="InterPro" id="IPR023214">
    <property type="entry name" value="HAD_sf"/>
</dbReference>
<name>A0ABN2E7C7_9ACTN</name>
<evidence type="ECO:0000313" key="4">
    <source>
        <dbReference type="EMBL" id="GAA1597242.1"/>
    </source>
</evidence>
<comment type="cofactor">
    <cofactor evidence="1">
        <name>Mg(2+)</name>
        <dbReference type="ChEBI" id="CHEBI:18420"/>
    </cofactor>
</comment>
<dbReference type="PANTHER" id="PTHR46470">
    <property type="entry name" value="N-ACYLNEURAMINATE-9-PHOSPHATASE"/>
    <property type="match status" value="1"/>
</dbReference>
<gene>
    <name evidence="4" type="ORF">GCM10009742_50300</name>
</gene>